<comment type="similarity">
    <text evidence="4">Belongs to the PEP-utilizing enzyme family.</text>
</comment>
<comment type="cofactor">
    <cofactor evidence="2">
        <name>Mg(2+)</name>
        <dbReference type="ChEBI" id="CHEBI:18420"/>
    </cofactor>
</comment>
<evidence type="ECO:0000313" key="15">
    <source>
        <dbReference type="EMBL" id="TCS38250.1"/>
    </source>
</evidence>
<dbReference type="SUPFAM" id="SSF51621">
    <property type="entry name" value="Phosphoenolpyruvate/pyruvate domain"/>
    <property type="match status" value="1"/>
</dbReference>
<feature type="domain" description="GAF" evidence="14">
    <location>
        <begin position="20"/>
        <end position="167"/>
    </location>
</feature>
<dbReference type="RefSeq" id="WP_132702995.1">
    <property type="nucleotide sequence ID" value="NZ_SLZR01000016.1"/>
</dbReference>
<evidence type="ECO:0000256" key="2">
    <source>
        <dbReference type="ARBA" id="ARBA00001946"/>
    </source>
</evidence>
<dbReference type="Pfam" id="PF00391">
    <property type="entry name" value="PEP-utilizers"/>
    <property type="match status" value="1"/>
</dbReference>
<evidence type="ECO:0000256" key="5">
    <source>
        <dbReference type="ARBA" id="ARBA00012232"/>
    </source>
</evidence>
<evidence type="ECO:0000256" key="7">
    <source>
        <dbReference type="ARBA" id="ARBA00022490"/>
    </source>
</evidence>
<keyword evidence="7" id="KW-0963">Cytoplasm</keyword>
<evidence type="ECO:0000256" key="3">
    <source>
        <dbReference type="ARBA" id="ARBA00004496"/>
    </source>
</evidence>
<dbReference type="InterPro" id="IPR008279">
    <property type="entry name" value="PEP-util_enz_mobile_dom"/>
</dbReference>
<dbReference type="AlphaFoldDB" id="A0A4V2UJ13"/>
<dbReference type="EC" id="2.7.3.9" evidence="5"/>
<dbReference type="Pfam" id="PF02896">
    <property type="entry name" value="PEP-utilizers_C"/>
    <property type="match status" value="1"/>
</dbReference>
<dbReference type="NCBIfam" id="TIGR01417">
    <property type="entry name" value="PTS_I_fam"/>
    <property type="match status" value="1"/>
</dbReference>
<dbReference type="InterPro" id="IPR015813">
    <property type="entry name" value="Pyrv/PenolPyrv_kinase-like_dom"/>
</dbReference>
<keyword evidence="16" id="KW-1185">Reference proteome</keyword>
<dbReference type="PROSITE" id="PS00742">
    <property type="entry name" value="PEP_ENZYMES_2"/>
    <property type="match status" value="1"/>
</dbReference>
<dbReference type="NCBIfam" id="NF008283">
    <property type="entry name" value="PRK11061.1"/>
    <property type="match status" value="1"/>
</dbReference>
<dbReference type="InterPro" id="IPR040442">
    <property type="entry name" value="Pyrv_kinase-like_dom_sf"/>
</dbReference>
<gene>
    <name evidence="15" type="ORF">BCF53_11661</name>
</gene>
<keyword evidence="8" id="KW-0762">Sugar transport</keyword>
<organism evidence="15 16">
    <name type="scientific">Reinekea marinisedimentorum</name>
    <dbReference type="NCBI Taxonomy" id="230495"/>
    <lineage>
        <taxon>Bacteria</taxon>
        <taxon>Pseudomonadati</taxon>
        <taxon>Pseudomonadota</taxon>
        <taxon>Gammaproteobacteria</taxon>
        <taxon>Oceanospirillales</taxon>
        <taxon>Saccharospirillaceae</taxon>
        <taxon>Reinekea</taxon>
    </lineage>
</organism>
<dbReference type="EMBL" id="SLZR01000016">
    <property type="protein sequence ID" value="TCS38250.1"/>
    <property type="molecule type" value="Genomic_DNA"/>
</dbReference>
<evidence type="ECO:0000256" key="10">
    <source>
        <dbReference type="ARBA" id="ARBA00022683"/>
    </source>
</evidence>
<dbReference type="InterPro" id="IPR023151">
    <property type="entry name" value="PEP_util_CS"/>
</dbReference>
<dbReference type="GO" id="GO:0046872">
    <property type="term" value="F:metal ion binding"/>
    <property type="evidence" value="ECO:0007669"/>
    <property type="project" value="UniProtKB-KW"/>
</dbReference>
<dbReference type="Gene3D" id="3.30.450.40">
    <property type="match status" value="1"/>
</dbReference>
<comment type="catalytic activity">
    <reaction evidence="1">
        <text>L-histidyl-[protein] + phosphoenolpyruvate = N(pros)-phospho-L-histidyl-[protein] + pyruvate</text>
        <dbReference type="Rhea" id="RHEA:23880"/>
        <dbReference type="Rhea" id="RHEA-COMP:9745"/>
        <dbReference type="Rhea" id="RHEA-COMP:9746"/>
        <dbReference type="ChEBI" id="CHEBI:15361"/>
        <dbReference type="ChEBI" id="CHEBI:29979"/>
        <dbReference type="ChEBI" id="CHEBI:58702"/>
        <dbReference type="ChEBI" id="CHEBI:64837"/>
        <dbReference type="EC" id="2.7.3.9"/>
    </reaction>
</comment>
<keyword evidence="12" id="KW-0418">Kinase</keyword>
<dbReference type="GO" id="GO:0005737">
    <property type="term" value="C:cytoplasm"/>
    <property type="evidence" value="ECO:0007669"/>
    <property type="project" value="UniProtKB-SubCell"/>
</dbReference>
<dbReference type="InterPro" id="IPR008731">
    <property type="entry name" value="PTS_EIN"/>
</dbReference>
<dbReference type="InterPro" id="IPR006318">
    <property type="entry name" value="PTS_EI-like"/>
</dbReference>
<keyword evidence="11" id="KW-0479">Metal-binding</keyword>
<evidence type="ECO:0000256" key="1">
    <source>
        <dbReference type="ARBA" id="ARBA00000683"/>
    </source>
</evidence>
<dbReference type="Proteomes" id="UP000295793">
    <property type="component" value="Unassembled WGS sequence"/>
</dbReference>
<dbReference type="PANTHER" id="PTHR46244:SF1">
    <property type="entry name" value="PHOSPHOENOLPYRUVATE-DEPENDENT PHOSPHOTRANSFERASE SYSTEM"/>
    <property type="match status" value="1"/>
</dbReference>
<dbReference type="PRINTS" id="PR01736">
    <property type="entry name" value="PHPHTRNFRASE"/>
</dbReference>
<accession>A0A4V2UJ13</accession>
<proteinExistence type="inferred from homology"/>
<evidence type="ECO:0000313" key="16">
    <source>
        <dbReference type="Proteomes" id="UP000295793"/>
    </source>
</evidence>
<keyword evidence="6" id="KW-0813">Transport</keyword>
<comment type="caution">
    <text evidence="15">The sequence shown here is derived from an EMBL/GenBank/DDBJ whole genome shotgun (WGS) entry which is preliminary data.</text>
</comment>
<evidence type="ECO:0000256" key="13">
    <source>
        <dbReference type="ARBA" id="ARBA00022842"/>
    </source>
</evidence>
<evidence type="ECO:0000256" key="9">
    <source>
        <dbReference type="ARBA" id="ARBA00022679"/>
    </source>
</evidence>
<dbReference type="Pfam" id="PF05524">
    <property type="entry name" value="PEP-utilisers_N"/>
    <property type="match status" value="1"/>
</dbReference>
<evidence type="ECO:0000256" key="6">
    <source>
        <dbReference type="ARBA" id="ARBA00022448"/>
    </source>
</evidence>
<keyword evidence="9 15" id="KW-0808">Transferase</keyword>
<evidence type="ECO:0000256" key="12">
    <source>
        <dbReference type="ARBA" id="ARBA00022777"/>
    </source>
</evidence>
<evidence type="ECO:0000256" key="4">
    <source>
        <dbReference type="ARBA" id="ARBA00007837"/>
    </source>
</evidence>
<keyword evidence="10" id="KW-0598">Phosphotransferase system</keyword>
<evidence type="ECO:0000259" key="14">
    <source>
        <dbReference type="SMART" id="SM00065"/>
    </source>
</evidence>
<dbReference type="GO" id="GO:0009401">
    <property type="term" value="P:phosphoenolpyruvate-dependent sugar phosphotransferase system"/>
    <property type="evidence" value="ECO:0007669"/>
    <property type="project" value="UniProtKB-KW"/>
</dbReference>
<dbReference type="Gene3D" id="3.50.30.10">
    <property type="entry name" value="Phosphohistidine domain"/>
    <property type="match status" value="1"/>
</dbReference>
<dbReference type="InterPro" id="IPR050499">
    <property type="entry name" value="PEP-utilizing_PTS_enzyme"/>
</dbReference>
<dbReference type="Gene3D" id="3.20.20.60">
    <property type="entry name" value="Phosphoenolpyruvate-binding domains"/>
    <property type="match status" value="1"/>
</dbReference>
<name>A0A4V2UJ13_9GAMM</name>
<dbReference type="GO" id="GO:0008965">
    <property type="term" value="F:phosphoenolpyruvate-protein phosphotransferase activity"/>
    <property type="evidence" value="ECO:0007669"/>
    <property type="project" value="UniProtKB-EC"/>
</dbReference>
<dbReference type="SMART" id="SM00065">
    <property type="entry name" value="GAF"/>
    <property type="match status" value="1"/>
</dbReference>
<evidence type="ECO:0000256" key="8">
    <source>
        <dbReference type="ARBA" id="ARBA00022597"/>
    </source>
</evidence>
<reference evidence="15 16" key="1">
    <citation type="submission" date="2019-03" db="EMBL/GenBank/DDBJ databases">
        <title>Genomic Encyclopedia of Archaeal and Bacterial Type Strains, Phase II (KMG-II): from individual species to whole genera.</title>
        <authorList>
            <person name="Goeker M."/>
        </authorList>
    </citation>
    <scope>NUCLEOTIDE SEQUENCE [LARGE SCALE GENOMIC DNA]</scope>
    <source>
        <strain evidence="15 16">DSM 15388</strain>
    </source>
</reference>
<dbReference type="InterPro" id="IPR036637">
    <property type="entry name" value="Phosphohistidine_dom_sf"/>
</dbReference>
<dbReference type="OrthoDB" id="9765468at2"/>
<protein>
    <recommendedName>
        <fullName evidence="5">phosphoenolpyruvate--protein phosphotransferase</fullName>
        <ecNumber evidence="5">2.7.3.9</ecNumber>
    </recommendedName>
</protein>
<dbReference type="Pfam" id="PF01590">
    <property type="entry name" value="GAF"/>
    <property type="match status" value="1"/>
</dbReference>
<dbReference type="InterPro" id="IPR000121">
    <property type="entry name" value="PEP_util_C"/>
</dbReference>
<dbReference type="SUPFAM" id="SSF52009">
    <property type="entry name" value="Phosphohistidine domain"/>
    <property type="match status" value="1"/>
</dbReference>
<dbReference type="InterPro" id="IPR003018">
    <property type="entry name" value="GAF"/>
</dbReference>
<dbReference type="SUPFAM" id="SSF47831">
    <property type="entry name" value="Enzyme I of the PEP:sugar phosphotransferase system HPr-binding (sub)domain"/>
    <property type="match status" value="1"/>
</dbReference>
<comment type="subcellular location">
    <subcellularLocation>
        <location evidence="3">Cytoplasm</location>
    </subcellularLocation>
</comment>
<sequence>MLSPLLVAKKIFLDAAQVKDQQELVQLIVQRIRTALSADVCSLYLMIDGELVLTASEGLAAEAIGVIRMPLGQGLVGTIAQRQHLLNLPYADKHPNFRYFKETGEERYQGFLGVPLIHQGNVLGVLVVQVKETRRFTEEEEAFLITMGANLVASQAIGLVRATEDNEPDDAATPQANKIRRIRGLGGAPGTAIAKAWVVRNEITLEEIEIKPGSGIEFEQERIRDAFENSLEELDGDDATHGDTETLSALIEVYKLLLNSPELHAAIQQHLKSDISASSALKLAMLEQIAVFDAMDDPYLKARADDLRVLGARVYRQLQNYEPEVIETDVPIVLVGENITVDHFGRLDASLIAGIISNQGSTLSHTSVLANALGIPAVVGLDDANLRSLHGTEVIIEGTRGFVITNPPEPVKEEFRRLIQQNKARQADLAHLKSLPAESTDGQTVRLFTNTGLLADITPGLERGSEGIGLYRSEIPFMVHNTFPTEEEQVRIYKGVLSAYAPKPVVMRTLDIGGDKALPYFPIKEENPYLGWRGIRFTLDYRNIQLDQIRAMLLANIDNDNLQIMVPMLSREDELLRVHALVDEAIKQLKEEGYPVHKPSIGIMAEVPAIIWMLPRLRDYIDFVSIGSNDLTQYILAVDRNNPRVAHLYSHFHPAVLSAIYHIVRECRRLNLTVSVCGEMASDPKAVLILLGMGVRTLSLSAYKLPLVKWLIRHSNMRDCRVMLDEILDLANEVEIQERLELKLKEIGFTEQFES</sequence>
<dbReference type="Gene3D" id="1.10.274.10">
    <property type="entry name" value="PtsI, HPr-binding domain"/>
    <property type="match status" value="1"/>
</dbReference>
<dbReference type="SUPFAM" id="SSF55781">
    <property type="entry name" value="GAF domain-like"/>
    <property type="match status" value="1"/>
</dbReference>
<dbReference type="GO" id="GO:0016301">
    <property type="term" value="F:kinase activity"/>
    <property type="evidence" value="ECO:0007669"/>
    <property type="project" value="UniProtKB-KW"/>
</dbReference>
<evidence type="ECO:0000256" key="11">
    <source>
        <dbReference type="ARBA" id="ARBA00022723"/>
    </source>
</evidence>
<dbReference type="InterPro" id="IPR036618">
    <property type="entry name" value="PtsI_HPr-bd_sf"/>
</dbReference>
<dbReference type="PANTHER" id="PTHR46244">
    <property type="entry name" value="PHOSPHOENOLPYRUVATE-PROTEIN PHOSPHOTRANSFERASE"/>
    <property type="match status" value="1"/>
</dbReference>
<dbReference type="InterPro" id="IPR029016">
    <property type="entry name" value="GAF-like_dom_sf"/>
</dbReference>
<keyword evidence="13" id="KW-0460">Magnesium</keyword>